<sequence length="16" mass="1974">MLKNVHCYMVHTKVDR</sequence>
<protein>
    <submittedName>
        <fullName evidence="1">Uncharacterized protein</fullName>
    </submittedName>
</protein>
<accession>A0A0A9FCU2</accession>
<dbReference type="AlphaFoldDB" id="A0A0A9FCU2"/>
<organism evidence="1">
    <name type="scientific">Arundo donax</name>
    <name type="common">Giant reed</name>
    <name type="synonym">Donax arundinaceus</name>
    <dbReference type="NCBI Taxonomy" id="35708"/>
    <lineage>
        <taxon>Eukaryota</taxon>
        <taxon>Viridiplantae</taxon>
        <taxon>Streptophyta</taxon>
        <taxon>Embryophyta</taxon>
        <taxon>Tracheophyta</taxon>
        <taxon>Spermatophyta</taxon>
        <taxon>Magnoliopsida</taxon>
        <taxon>Liliopsida</taxon>
        <taxon>Poales</taxon>
        <taxon>Poaceae</taxon>
        <taxon>PACMAD clade</taxon>
        <taxon>Arundinoideae</taxon>
        <taxon>Arundineae</taxon>
        <taxon>Arundo</taxon>
    </lineage>
</organism>
<evidence type="ECO:0000313" key="1">
    <source>
        <dbReference type="EMBL" id="JAE06068.1"/>
    </source>
</evidence>
<reference evidence="1" key="2">
    <citation type="journal article" date="2015" name="Data Brief">
        <title>Shoot transcriptome of the giant reed, Arundo donax.</title>
        <authorList>
            <person name="Barrero R.A."/>
            <person name="Guerrero F.D."/>
            <person name="Moolhuijzen P."/>
            <person name="Goolsby J.A."/>
            <person name="Tidwell J."/>
            <person name="Bellgard S.E."/>
            <person name="Bellgard M.I."/>
        </authorList>
    </citation>
    <scope>NUCLEOTIDE SEQUENCE</scope>
    <source>
        <tissue evidence="1">Shoot tissue taken approximately 20 cm above the soil surface</tissue>
    </source>
</reference>
<proteinExistence type="predicted"/>
<reference evidence="1" key="1">
    <citation type="submission" date="2014-09" db="EMBL/GenBank/DDBJ databases">
        <authorList>
            <person name="Magalhaes I.L.F."/>
            <person name="Oliveira U."/>
            <person name="Santos F.R."/>
            <person name="Vidigal T.H.D.A."/>
            <person name="Brescovit A.D."/>
            <person name="Santos A.J."/>
        </authorList>
    </citation>
    <scope>NUCLEOTIDE SEQUENCE</scope>
    <source>
        <tissue evidence="1">Shoot tissue taken approximately 20 cm above the soil surface</tissue>
    </source>
</reference>
<dbReference type="EMBL" id="GBRH01191828">
    <property type="protein sequence ID" value="JAE06068.1"/>
    <property type="molecule type" value="Transcribed_RNA"/>
</dbReference>
<name>A0A0A9FCU2_ARUDO</name>